<dbReference type="Proteomes" id="UP000260680">
    <property type="component" value="Unassembled WGS sequence"/>
</dbReference>
<feature type="region of interest" description="Disordered" evidence="1">
    <location>
        <begin position="145"/>
        <end position="178"/>
    </location>
</feature>
<feature type="region of interest" description="Disordered" evidence="1">
    <location>
        <begin position="326"/>
        <end position="345"/>
    </location>
</feature>
<proteinExistence type="predicted"/>
<dbReference type="EMBL" id="QOHO01000060">
    <property type="protein sequence ID" value="RFZ77504.1"/>
    <property type="molecule type" value="Genomic_DNA"/>
</dbReference>
<evidence type="ECO:0000313" key="2">
    <source>
        <dbReference type="EMBL" id="RFZ77504.1"/>
    </source>
</evidence>
<evidence type="ECO:0000313" key="3">
    <source>
        <dbReference type="Proteomes" id="UP000260680"/>
    </source>
</evidence>
<gene>
    <name evidence="2" type="ORF">DS742_18225</name>
</gene>
<accession>A0A3E2N994</accession>
<feature type="region of interest" description="Disordered" evidence="1">
    <location>
        <begin position="200"/>
        <end position="249"/>
    </location>
</feature>
<feature type="compositionally biased region" description="Basic and acidic residues" evidence="1">
    <location>
        <begin position="292"/>
        <end position="307"/>
    </location>
</feature>
<feature type="compositionally biased region" description="Basic and acidic residues" evidence="1">
    <location>
        <begin position="221"/>
        <end position="236"/>
    </location>
</feature>
<sequence>MNENEKKKNLMYGTIPAVAQLNKVQGFDPLQFLRPVISEKTQENLLKLDLRYQKLWFRLAHPHGRMKVTALRITDQMAIFEAKVFLDRSDNEPASNFVASLTREDTPNYIKETQETALSTALQDAGFGLQFADVSMGKDSERYGSAIPVSGKQTEGKTTVKEMPSQAAGTAAETLPALEKKVPTQTVKAPQAMPVAATTPLLNAETNHGVQSTAEKLPMNEQKESSEEHLLVKEATSEPAAAESLPVVSMEQDKVMESLPVNPAGKEDGAAKQLPVVQADETEQAESLPATPDEKPAQDKDDSRESKTIPFTSLVTTAAALAPESTSVVSEASEPATQEAPASIPAQSVETVTAAVPRYTEDMPVEDIAALMTYEEARDVKVDTGICNGWTIGRVADERTPSLKYYLYGYKGSNNILRAAAKVMLDSLTEQKAG</sequence>
<name>A0A3E2N994_9FIRM</name>
<dbReference type="AlphaFoldDB" id="A0A3E2N994"/>
<feature type="compositionally biased region" description="Polar residues" evidence="1">
    <location>
        <begin position="200"/>
        <end position="214"/>
    </location>
</feature>
<protein>
    <submittedName>
        <fullName evidence="2">Uncharacterized protein</fullName>
    </submittedName>
</protein>
<dbReference type="OrthoDB" id="160261at2"/>
<comment type="caution">
    <text evidence="2">The sequence shown here is derived from an EMBL/GenBank/DDBJ whole genome shotgun (WGS) entry which is preliminary data.</text>
</comment>
<organism evidence="2 3">
    <name type="scientific">Lacrimispora amygdalina</name>
    <dbReference type="NCBI Taxonomy" id="253257"/>
    <lineage>
        <taxon>Bacteria</taxon>
        <taxon>Bacillati</taxon>
        <taxon>Bacillota</taxon>
        <taxon>Clostridia</taxon>
        <taxon>Lachnospirales</taxon>
        <taxon>Lachnospiraceae</taxon>
        <taxon>Lacrimispora</taxon>
    </lineage>
</organism>
<evidence type="ECO:0000256" key="1">
    <source>
        <dbReference type="SAM" id="MobiDB-lite"/>
    </source>
</evidence>
<feature type="region of interest" description="Disordered" evidence="1">
    <location>
        <begin position="278"/>
        <end position="311"/>
    </location>
</feature>
<reference evidence="2 3" key="1">
    <citation type="submission" date="2018-07" db="EMBL/GenBank/DDBJ databases">
        <title>New species, Clostridium PI-S10-A1B.</title>
        <authorList>
            <person name="Krishna G."/>
            <person name="Summeta K."/>
            <person name="Shikha S."/>
            <person name="Prabhu P.B."/>
            <person name="Suresh K."/>
        </authorList>
    </citation>
    <scope>NUCLEOTIDE SEQUENCE [LARGE SCALE GENOMIC DNA]</scope>
    <source>
        <strain evidence="2 3">PI-S10-A1B</strain>
    </source>
</reference>